<keyword evidence="2" id="KW-1185">Reference proteome</keyword>
<dbReference type="EMBL" id="JANEWF010000006">
    <property type="protein sequence ID" value="MDA8483157.1"/>
    <property type="molecule type" value="Genomic_DNA"/>
</dbReference>
<sequence>MTGALSGKSALITGGTGALARASALALVRDSASVLLLGRRTEALEAPRNELRRNPHLDELVATLYGAEAMQDALAGRSPLRRAE</sequence>
<name>A0ABT4Y2S5_METRE</name>
<proteinExistence type="predicted"/>
<accession>A0ABT4Y2S5</accession>
<dbReference type="SUPFAM" id="SSF51735">
    <property type="entry name" value="NAD(P)-binding Rossmann-fold domains"/>
    <property type="match status" value="1"/>
</dbReference>
<evidence type="ECO:0008006" key="3">
    <source>
        <dbReference type="Google" id="ProtNLM"/>
    </source>
</evidence>
<dbReference type="Proteomes" id="UP001211689">
    <property type="component" value="Unassembled WGS sequence"/>
</dbReference>
<comment type="caution">
    <text evidence="1">The sequence shown here is derived from an EMBL/GenBank/DDBJ whole genome shotgun (WGS) entry which is preliminary data.</text>
</comment>
<evidence type="ECO:0000313" key="2">
    <source>
        <dbReference type="Proteomes" id="UP001211689"/>
    </source>
</evidence>
<gene>
    <name evidence="1" type="ORF">NNO07_08745</name>
</gene>
<dbReference type="RefSeq" id="WP_271470517.1">
    <property type="nucleotide sequence ID" value="NZ_JANEWF010000006.1"/>
</dbReference>
<organism evidence="1 2">
    <name type="scientific">Metapseudomonas resinovorans</name>
    <name type="common">Pseudomonas resinovorans</name>
    <dbReference type="NCBI Taxonomy" id="53412"/>
    <lineage>
        <taxon>Bacteria</taxon>
        <taxon>Pseudomonadati</taxon>
        <taxon>Pseudomonadota</taxon>
        <taxon>Gammaproteobacteria</taxon>
        <taxon>Pseudomonadales</taxon>
        <taxon>Pseudomonadaceae</taxon>
        <taxon>Metapseudomonas</taxon>
    </lineage>
</organism>
<protein>
    <recommendedName>
        <fullName evidence="3">SDR family NAD(P)-dependent oxidoreductase</fullName>
    </recommendedName>
</protein>
<reference evidence="1 2" key="1">
    <citation type="submission" date="2022-07" db="EMBL/GenBank/DDBJ databases">
        <title>Genome Analysis of Selected Gammaproteobacteria from Nigerian Food snails.</title>
        <authorList>
            <person name="Okafor A.C."/>
        </authorList>
    </citation>
    <scope>NUCLEOTIDE SEQUENCE [LARGE SCALE GENOMIC DNA]</scope>
    <source>
        <strain evidence="1 2">Awg 2</strain>
    </source>
</reference>
<dbReference type="InterPro" id="IPR036291">
    <property type="entry name" value="NAD(P)-bd_dom_sf"/>
</dbReference>
<dbReference type="Gene3D" id="3.40.50.720">
    <property type="entry name" value="NAD(P)-binding Rossmann-like Domain"/>
    <property type="match status" value="1"/>
</dbReference>
<evidence type="ECO:0000313" key="1">
    <source>
        <dbReference type="EMBL" id="MDA8483157.1"/>
    </source>
</evidence>